<dbReference type="SUPFAM" id="SSF53649">
    <property type="entry name" value="Alkaline phosphatase-like"/>
    <property type="match status" value="1"/>
</dbReference>
<organism evidence="2 3">
    <name type="scientific">Longimonas halophila</name>
    <dbReference type="NCBI Taxonomy" id="1469170"/>
    <lineage>
        <taxon>Bacteria</taxon>
        <taxon>Pseudomonadati</taxon>
        <taxon>Rhodothermota</taxon>
        <taxon>Rhodothermia</taxon>
        <taxon>Rhodothermales</taxon>
        <taxon>Salisaetaceae</taxon>
        <taxon>Longimonas</taxon>
    </lineage>
</organism>
<feature type="transmembrane region" description="Helical" evidence="1">
    <location>
        <begin position="30"/>
        <end position="48"/>
    </location>
</feature>
<evidence type="ECO:0000313" key="2">
    <source>
        <dbReference type="EMBL" id="PEN08752.1"/>
    </source>
</evidence>
<sequence>MPFAAALVVLSGLLMLPAHLMPIPISPFAPWTPEALVLATLLAATIYVPRKRWIRGIGVAVVLVYWTYAWYDALVYTAFQRHGVLYEDIRFVVDALYLIPELASPERAVLGVAALGAVAGMIAMIPRLVRAFQEAGRLRATWALLLALHLMAWPYILWHAPAEEWGVEHQTYREIREDERLRTLTAQIHANLDASRALHDLVNTLDQGRTDSTYHTYADLELQERPSIYWFLMESYGQVLSTHPELKAPYAALIDSVETALRSDGWHMATAVGTAPIRGGRSWLSHATLLSGVRIHRQLLNDRLVRHPSYPSIVRTLQAQGYHTVGLKPPVRARPGLPLSDPYDFDRMFYLNDLNYEGPRYGWGIVPDQYSLHYTHEQALDDNDPFFLFFSMVDSHALWKHGLIPYVDDWRVFNDGPGVSDGGDRRWIRQHRREDRPELVPDSLSNRFIFQQEPHLRYFRTIAHNWRLLRDYIRADAPEDALVWVMGDHQPPVLSSESADVPMHVFARDPERLQPFLEQGFTRGLTPNPDAQTVWPLEGLYSLTMRALAQYNDLPPEAAPLRPEGVPYRMLAP</sequence>
<dbReference type="EMBL" id="PDEP01000002">
    <property type="protein sequence ID" value="PEN08752.1"/>
    <property type="molecule type" value="Genomic_DNA"/>
</dbReference>
<dbReference type="Gene3D" id="3.40.720.10">
    <property type="entry name" value="Alkaline Phosphatase, subunit A"/>
    <property type="match status" value="1"/>
</dbReference>
<comment type="caution">
    <text evidence="2">The sequence shown here is derived from an EMBL/GenBank/DDBJ whole genome shotgun (WGS) entry which is preliminary data.</text>
</comment>
<reference evidence="2 3" key="1">
    <citation type="submission" date="2017-10" db="EMBL/GenBank/DDBJ databases">
        <title>Draft genome of Longimonas halophila.</title>
        <authorList>
            <person name="Goh K.M."/>
            <person name="Shamsir M.S."/>
            <person name="Lim S.W."/>
        </authorList>
    </citation>
    <scope>NUCLEOTIDE SEQUENCE [LARGE SCALE GENOMIC DNA]</scope>
    <source>
        <strain evidence="2 3">KCTC 42399</strain>
    </source>
</reference>
<gene>
    <name evidence="2" type="ORF">CRI93_03070</name>
</gene>
<dbReference type="AlphaFoldDB" id="A0A2H3P394"/>
<keyword evidence="3" id="KW-1185">Reference proteome</keyword>
<protein>
    <recommendedName>
        <fullName evidence="4">Sulfatase</fullName>
    </recommendedName>
</protein>
<feature type="transmembrane region" description="Helical" evidence="1">
    <location>
        <begin position="141"/>
        <end position="158"/>
    </location>
</feature>
<keyword evidence="1" id="KW-0472">Membrane</keyword>
<name>A0A2H3P394_9BACT</name>
<evidence type="ECO:0008006" key="4">
    <source>
        <dbReference type="Google" id="ProtNLM"/>
    </source>
</evidence>
<feature type="transmembrane region" description="Helical" evidence="1">
    <location>
        <begin position="108"/>
        <end position="129"/>
    </location>
</feature>
<feature type="transmembrane region" description="Helical" evidence="1">
    <location>
        <begin position="53"/>
        <end position="71"/>
    </location>
</feature>
<dbReference type="Proteomes" id="UP000221024">
    <property type="component" value="Unassembled WGS sequence"/>
</dbReference>
<accession>A0A2H3P394</accession>
<evidence type="ECO:0000256" key="1">
    <source>
        <dbReference type="SAM" id="Phobius"/>
    </source>
</evidence>
<evidence type="ECO:0000313" key="3">
    <source>
        <dbReference type="Proteomes" id="UP000221024"/>
    </source>
</evidence>
<keyword evidence="1" id="KW-1133">Transmembrane helix</keyword>
<dbReference type="InterPro" id="IPR017850">
    <property type="entry name" value="Alkaline_phosphatase_core_sf"/>
</dbReference>
<keyword evidence="1" id="KW-0812">Transmembrane</keyword>
<proteinExistence type="predicted"/>